<dbReference type="UniPathway" id="UPA00345"/>
<dbReference type="FunFam" id="2.30.30.30:FF:000003">
    <property type="entry name" value="Elongation factor P"/>
    <property type="match status" value="1"/>
</dbReference>
<comment type="subcellular location">
    <subcellularLocation>
        <location evidence="1">Cytoplasm</location>
    </subcellularLocation>
</comment>
<dbReference type="PANTHER" id="PTHR30053:SF14">
    <property type="entry name" value="TRANSLATION ELONGATION FACTOR KOW-LIKE DOMAIN-CONTAINING PROTEIN"/>
    <property type="match status" value="1"/>
</dbReference>
<keyword evidence="6" id="KW-0648">Protein biosynthesis</keyword>
<evidence type="ECO:0000256" key="4">
    <source>
        <dbReference type="ARBA" id="ARBA00022490"/>
    </source>
</evidence>
<dbReference type="GO" id="GO:0003746">
    <property type="term" value="F:translation elongation factor activity"/>
    <property type="evidence" value="ECO:0007669"/>
    <property type="project" value="UniProtKB-KW"/>
</dbReference>
<keyword evidence="4" id="KW-0963">Cytoplasm</keyword>
<sequence>MEDIRSECEIVRPGNVIERKGKVYQVVKAQHSTQGRGGAIIQVELRDIDSGNKVNERFRTDETVEKVYVEAKSYTYLYTDEETDSVVLMEPKTFVQLDVPKHLFGDSLAYLKDDITVSVELYNDRPMSASVPKRVTCTVVEAQAAMKGMGATPHTKKVLLDNGLRVEVPPHVVTGDQILIDTTDSSYVSRV</sequence>
<dbReference type="InterPro" id="IPR013852">
    <property type="entry name" value="Transl_elong_P/YeiP_CS"/>
</dbReference>
<evidence type="ECO:0000256" key="3">
    <source>
        <dbReference type="ARBA" id="ARBA00009479"/>
    </source>
</evidence>
<dbReference type="InterPro" id="IPR008991">
    <property type="entry name" value="Translation_prot_SH3-like_sf"/>
</dbReference>
<dbReference type="InterPro" id="IPR012340">
    <property type="entry name" value="NA-bd_OB-fold"/>
</dbReference>
<dbReference type="PANTHER" id="PTHR30053">
    <property type="entry name" value="ELONGATION FACTOR P"/>
    <property type="match status" value="1"/>
</dbReference>
<comment type="pathway">
    <text evidence="2">Protein biosynthesis; polypeptide chain elongation.</text>
</comment>
<accession>A0A6L2P689</accession>
<dbReference type="PROSITE" id="PS01275">
    <property type="entry name" value="EFP"/>
    <property type="match status" value="1"/>
</dbReference>
<dbReference type="InterPro" id="IPR013185">
    <property type="entry name" value="Transl_elong_KOW-like"/>
</dbReference>
<evidence type="ECO:0000259" key="7">
    <source>
        <dbReference type="SMART" id="SM00841"/>
    </source>
</evidence>
<dbReference type="GO" id="GO:0005829">
    <property type="term" value="C:cytosol"/>
    <property type="evidence" value="ECO:0007669"/>
    <property type="project" value="UniProtKB-ARBA"/>
</dbReference>
<dbReference type="SMART" id="SM01185">
    <property type="entry name" value="EFP"/>
    <property type="match status" value="1"/>
</dbReference>
<dbReference type="Pfam" id="PF09285">
    <property type="entry name" value="Elong-fact-P_C"/>
    <property type="match status" value="1"/>
</dbReference>
<dbReference type="FunFam" id="2.40.50.140:FF:000004">
    <property type="entry name" value="Elongation factor P"/>
    <property type="match status" value="1"/>
</dbReference>
<dbReference type="SUPFAM" id="SSF50104">
    <property type="entry name" value="Translation proteins SH3-like domain"/>
    <property type="match status" value="1"/>
</dbReference>
<comment type="similarity">
    <text evidence="3">Belongs to the elongation factor P family.</text>
</comment>
<dbReference type="NCBIfam" id="TIGR00038">
    <property type="entry name" value="efp"/>
    <property type="match status" value="1"/>
</dbReference>
<evidence type="ECO:0000256" key="1">
    <source>
        <dbReference type="ARBA" id="ARBA00004496"/>
    </source>
</evidence>
<feature type="domain" description="Translation elongation factor P/YeiP central" evidence="8">
    <location>
        <begin position="71"/>
        <end position="127"/>
    </location>
</feature>
<keyword evidence="5 9" id="KW-0251">Elongation factor</keyword>
<dbReference type="Gene3D" id="2.40.50.140">
    <property type="entry name" value="Nucleic acid-binding proteins"/>
    <property type="match status" value="2"/>
</dbReference>
<evidence type="ECO:0000256" key="6">
    <source>
        <dbReference type="ARBA" id="ARBA00022917"/>
    </source>
</evidence>
<evidence type="ECO:0000259" key="8">
    <source>
        <dbReference type="SMART" id="SM01185"/>
    </source>
</evidence>
<dbReference type="PIRSF" id="PIRSF005901">
    <property type="entry name" value="EF-P"/>
    <property type="match status" value="1"/>
</dbReference>
<dbReference type="Gene3D" id="2.30.30.30">
    <property type="match status" value="1"/>
</dbReference>
<gene>
    <name evidence="9" type="ORF">Tci_065948</name>
</gene>
<dbReference type="InterPro" id="IPR014722">
    <property type="entry name" value="Rib_uL2_dom2"/>
</dbReference>
<dbReference type="EMBL" id="BKCJ010010966">
    <property type="protein sequence ID" value="GEU93970.1"/>
    <property type="molecule type" value="Genomic_DNA"/>
</dbReference>
<dbReference type="Pfam" id="PF01132">
    <property type="entry name" value="EFP"/>
    <property type="match status" value="1"/>
</dbReference>
<dbReference type="InterPro" id="IPR020599">
    <property type="entry name" value="Transl_elong_fac_P/YeiP"/>
</dbReference>
<dbReference type="Pfam" id="PF08207">
    <property type="entry name" value="EFP_N"/>
    <property type="match status" value="1"/>
</dbReference>
<dbReference type="SUPFAM" id="SSF50249">
    <property type="entry name" value="Nucleic acid-binding proteins"/>
    <property type="match status" value="2"/>
</dbReference>
<dbReference type="InterPro" id="IPR011768">
    <property type="entry name" value="Transl_elongation_fac_P"/>
</dbReference>
<proteinExistence type="inferred from homology"/>
<reference evidence="9" key="1">
    <citation type="journal article" date="2019" name="Sci. Rep.">
        <title>Draft genome of Tanacetum cinerariifolium, the natural source of mosquito coil.</title>
        <authorList>
            <person name="Yamashiro T."/>
            <person name="Shiraishi A."/>
            <person name="Satake H."/>
            <person name="Nakayama K."/>
        </authorList>
    </citation>
    <scope>NUCLEOTIDE SEQUENCE</scope>
</reference>
<evidence type="ECO:0000256" key="2">
    <source>
        <dbReference type="ARBA" id="ARBA00004815"/>
    </source>
</evidence>
<dbReference type="GO" id="GO:0043043">
    <property type="term" value="P:peptide biosynthetic process"/>
    <property type="evidence" value="ECO:0007669"/>
    <property type="project" value="InterPro"/>
</dbReference>
<dbReference type="SMART" id="SM00841">
    <property type="entry name" value="Elong-fact-P_C"/>
    <property type="match status" value="1"/>
</dbReference>
<feature type="domain" description="Elongation factor P C-terminal" evidence="7">
    <location>
        <begin position="135"/>
        <end position="190"/>
    </location>
</feature>
<dbReference type="InterPro" id="IPR001059">
    <property type="entry name" value="Transl_elong_P/YeiP_cen"/>
</dbReference>
<dbReference type="InterPro" id="IPR015365">
    <property type="entry name" value="Elong-fact-P_C"/>
</dbReference>
<protein>
    <submittedName>
        <fullName evidence="9">Elongation factor P isoform X1</fullName>
    </submittedName>
</protein>
<evidence type="ECO:0000256" key="5">
    <source>
        <dbReference type="ARBA" id="ARBA00022768"/>
    </source>
</evidence>
<dbReference type="AlphaFoldDB" id="A0A6L2P689"/>
<comment type="caution">
    <text evidence="9">The sequence shown here is derived from an EMBL/GenBank/DDBJ whole genome shotgun (WGS) entry which is preliminary data.</text>
</comment>
<evidence type="ECO:0000313" key="9">
    <source>
        <dbReference type="EMBL" id="GEU93970.1"/>
    </source>
</evidence>
<dbReference type="NCBIfam" id="NF001810">
    <property type="entry name" value="PRK00529.1"/>
    <property type="match status" value="1"/>
</dbReference>
<name>A0A6L2P689_TANCI</name>
<organism evidence="9">
    <name type="scientific">Tanacetum cinerariifolium</name>
    <name type="common">Dalmatian daisy</name>
    <name type="synonym">Chrysanthemum cinerariifolium</name>
    <dbReference type="NCBI Taxonomy" id="118510"/>
    <lineage>
        <taxon>Eukaryota</taxon>
        <taxon>Viridiplantae</taxon>
        <taxon>Streptophyta</taxon>
        <taxon>Embryophyta</taxon>
        <taxon>Tracheophyta</taxon>
        <taxon>Spermatophyta</taxon>
        <taxon>Magnoliopsida</taxon>
        <taxon>eudicotyledons</taxon>
        <taxon>Gunneridae</taxon>
        <taxon>Pentapetalae</taxon>
        <taxon>asterids</taxon>
        <taxon>campanulids</taxon>
        <taxon>Asterales</taxon>
        <taxon>Asteraceae</taxon>
        <taxon>Asteroideae</taxon>
        <taxon>Anthemideae</taxon>
        <taxon>Anthemidinae</taxon>
        <taxon>Tanacetum</taxon>
    </lineage>
</organism>